<dbReference type="PROSITE" id="PS50995">
    <property type="entry name" value="HTH_MARR_2"/>
    <property type="match status" value="1"/>
</dbReference>
<dbReference type="Pfam" id="PF01047">
    <property type="entry name" value="MarR"/>
    <property type="match status" value="1"/>
</dbReference>
<evidence type="ECO:0000313" key="3">
    <source>
        <dbReference type="Proteomes" id="UP000184038"/>
    </source>
</evidence>
<keyword evidence="2" id="KW-0238">DNA-binding</keyword>
<name>A0A1M7L5S3_9FIRM</name>
<keyword evidence="3" id="KW-1185">Reference proteome</keyword>
<dbReference type="Proteomes" id="UP000184038">
    <property type="component" value="Unassembled WGS sequence"/>
</dbReference>
<dbReference type="GO" id="GO:0006950">
    <property type="term" value="P:response to stress"/>
    <property type="evidence" value="ECO:0007669"/>
    <property type="project" value="TreeGrafter"/>
</dbReference>
<accession>A0A1M7L5S3</accession>
<evidence type="ECO:0000259" key="1">
    <source>
        <dbReference type="PROSITE" id="PS50995"/>
    </source>
</evidence>
<proteinExistence type="predicted"/>
<dbReference type="InterPro" id="IPR036388">
    <property type="entry name" value="WH-like_DNA-bd_sf"/>
</dbReference>
<dbReference type="AlphaFoldDB" id="A0A1M7L5S3"/>
<dbReference type="SMART" id="SM00347">
    <property type="entry name" value="HTH_MARR"/>
    <property type="match status" value="1"/>
</dbReference>
<dbReference type="GO" id="GO:0003677">
    <property type="term" value="F:DNA binding"/>
    <property type="evidence" value="ECO:0007669"/>
    <property type="project" value="UniProtKB-KW"/>
</dbReference>
<dbReference type="InterPro" id="IPR000835">
    <property type="entry name" value="HTH_MarR-typ"/>
</dbReference>
<reference evidence="2 3" key="1">
    <citation type="submission" date="2016-11" db="EMBL/GenBank/DDBJ databases">
        <authorList>
            <person name="Jaros S."/>
            <person name="Januszkiewicz K."/>
            <person name="Wedrychowicz H."/>
        </authorList>
    </citation>
    <scope>NUCLEOTIDE SEQUENCE [LARGE SCALE GENOMIC DNA]</scope>
    <source>
        <strain evidence="2 3">DSM 15930</strain>
    </source>
</reference>
<protein>
    <submittedName>
        <fullName evidence="2">DNA-binding transcriptional regulator, MarR family</fullName>
    </submittedName>
</protein>
<dbReference type="PANTHER" id="PTHR33164:SF43">
    <property type="entry name" value="HTH-TYPE TRANSCRIPTIONAL REPRESSOR YETL"/>
    <property type="match status" value="1"/>
</dbReference>
<dbReference type="SUPFAM" id="SSF46785">
    <property type="entry name" value="Winged helix' DNA-binding domain"/>
    <property type="match status" value="1"/>
</dbReference>
<dbReference type="InterPro" id="IPR036390">
    <property type="entry name" value="WH_DNA-bd_sf"/>
</dbReference>
<feature type="domain" description="HTH marR-type" evidence="1">
    <location>
        <begin position="1"/>
        <end position="135"/>
    </location>
</feature>
<dbReference type="EMBL" id="FRCP01000015">
    <property type="protein sequence ID" value="SHM73243.1"/>
    <property type="molecule type" value="Genomic_DNA"/>
</dbReference>
<gene>
    <name evidence="2" type="ORF">SAMN02746066_03088</name>
</gene>
<dbReference type="GO" id="GO:0003700">
    <property type="term" value="F:DNA-binding transcription factor activity"/>
    <property type="evidence" value="ECO:0007669"/>
    <property type="project" value="InterPro"/>
</dbReference>
<dbReference type="RefSeq" id="WP_073289296.1">
    <property type="nucleotide sequence ID" value="NZ_FRCP01000015.1"/>
</dbReference>
<organism evidence="2 3">
    <name type="scientific">Anaerosporobacter mobilis DSM 15930</name>
    <dbReference type="NCBI Taxonomy" id="1120996"/>
    <lineage>
        <taxon>Bacteria</taxon>
        <taxon>Bacillati</taxon>
        <taxon>Bacillota</taxon>
        <taxon>Clostridia</taxon>
        <taxon>Lachnospirales</taxon>
        <taxon>Lachnospiraceae</taxon>
        <taxon>Anaerosporobacter</taxon>
    </lineage>
</organism>
<dbReference type="InterPro" id="IPR039422">
    <property type="entry name" value="MarR/SlyA-like"/>
</dbReference>
<dbReference type="PANTHER" id="PTHR33164">
    <property type="entry name" value="TRANSCRIPTIONAL REGULATOR, MARR FAMILY"/>
    <property type="match status" value="1"/>
</dbReference>
<evidence type="ECO:0000313" key="2">
    <source>
        <dbReference type="EMBL" id="SHM73243.1"/>
    </source>
</evidence>
<dbReference type="STRING" id="1120996.SAMN02746066_03088"/>
<sequence>MDLKKMVNQFYLDMVINELQLANYNHYQHVTYNSLLYLDIIAYKEKCTVSYIAEVLHVAKSAVTLKIKELEKLGLVVKKQSQQDKRVYYLYVNEKLLEEYKAYDRVLYAALDEIQVKYSKEDVENLCDMLGTINRHFQEEQIRVKQARIDK</sequence>
<dbReference type="Gene3D" id="1.10.10.10">
    <property type="entry name" value="Winged helix-like DNA-binding domain superfamily/Winged helix DNA-binding domain"/>
    <property type="match status" value="1"/>
</dbReference>